<dbReference type="GO" id="GO:0016787">
    <property type="term" value="F:hydrolase activity"/>
    <property type="evidence" value="ECO:0007669"/>
    <property type="project" value="UniProtKB-KW"/>
</dbReference>
<dbReference type="HOGENOM" id="CLU_067136_0_0_1"/>
<dbReference type="STRING" id="1182542.W9YGN0"/>
<keyword evidence="2" id="KW-1133">Transmembrane helix</keyword>
<evidence type="ECO:0000313" key="5">
    <source>
        <dbReference type="Proteomes" id="UP000019478"/>
    </source>
</evidence>
<keyword evidence="2" id="KW-0812">Transmembrane</keyword>
<dbReference type="InterPro" id="IPR013094">
    <property type="entry name" value="AB_hydrolase_3"/>
</dbReference>
<dbReference type="InterPro" id="IPR029058">
    <property type="entry name" value="AB_hydrolase_fold"/>
</dbReference>
<organism evidence="4 5">
    <name type="scientific">Capronia epimyces CBS 606.96</name>
    <dbReference type="NCBI Taxonomy" id="1182542"/>
    <lineage>
        <taxon>Eukaryota</taxon>
        <taxon>Fungi</taxon>
        <taxon>Dikarya</taxon>
        <taxon>Ascomycota</taxon>
        <taxon>Pezizomycotina</taxon>
        <taxon>Eurotiomycetes</taxon>
        <taxon>Chaetothyriomycetidae</taxon>
        <taxon>Chaetothyriales</taxon>
        <taxon>Herpotrichiellaceae</taxon>
        <taxon>Capronia</taxon>
    </lineage>
</organism>
<proteinExistence type="predicted"/>
<protein>
    <recommendedName>
        <fullName evidence="3">Alpha/beta hydrolase fold-3 domain-containing protein</fullName>
    </recommendedName>
</protein>
<dbReference type="SUPFAM" id="SSF53474">
    <property type="entry name" value="alpha/beta-Hydrolases"/>
    <property type="match status" value="1"/>
</dbReference>
<dbReference type="RefSeq" id="XP_007728598.1">
    <property type="nucleotide sequence ID" value="XM_007730408.1"/>
</dbReference>
<feature type="transmembrane region" description="Helical" evidence="2">
    <location>
        <begin position="12"/>
        <end position="31"/>
    </location>
</feature>
<dbReference type="OrthoDB" id="2152029at2759"/>
<dbReference type="AlphaFoldDB" id="W9YGN0"/>
<evidence type="ECO:0000256" key="2">
    <source>
        <dbReference type="SAM" id="Phobius"/>
    </source>
</evidence>
<reference evidence="4 5" key="1">
    <citation type="submission" date="2013-03" db="EMBL/GenBank/DDBJ databases">
        <title>The Genome Sequence of Capronia epimyces CBS 606.96.</title>
        <authorList>
            <consortium name="The Broad Institute Genomics Platform"/>
            <person name="Cuomo C."/>
            <person name="de Hoog S."/>
            <person name="Gorbushina A."/>
            <person name="Walker B."/>
            <person name="Young S.K."/>
            <person name="Zeng Q."/>
            <person name="Gargeya S."/>
            <person name="Fitzgerald M."/>
            <person name="Haas B."/>
            <person name="Abouelleil A."/>
            <person name="Allen A.W."/>
            <person name="Alvarado L."/>
            <person name="Arachchi H.M."/>
            <person name="Berlin A.M."/>
            <person name="Chapman S.B."/>
            <person name="Gainer-Dewar J."/>
            <person name="Goldberg J."/>
            <person name="Griggs A."/>
            <person name="Gujja S."/>
            <person name="Hansen M."/>
            <person name="Howarth C."/>
            <person name="Imamovic A."/>
            <person name="Ireland A."/>
            <person name="Larimer J."/>
            <person name="McCowan C."/>
            <person name="Murphy C."/>
            <person name="Pearson M."/>
            <person name="Poon T.W."/>
            <person name="Priest M."/>
            <person name="Roberts A."/>
            <person name="Saif S."/>
            <person name="Shea T."/>
            <person name="Sisk P."/>
            <person name="Sykes S."/>
            <person name="Wortman J."/>
            <person name="Nusbaum C."/>
            <person name="Birren B."/>
        </authorList>
    </citation>
    <scope>NUCLEOTIDE SEQUENCE [LARGE SCALE GENOMIC DNA]</scope>
    <source>
        <strain evidence="4 5">CBS 606.96</strain>
    </source>
</reference>
<dbReference type="Proteomes" id="UP000019478">
    <property type="component" value="Unassembled WGS sequence"/>
</dbReference>
<dbReference type="PANTHER" id="PTHR48081:SF8">
    <property type="entry name" value="ALPHA_BETA HYDROLASE FOLD-3 DOMAIN-CONTAINING PROTEIN-RELATED"/>
    <property type="match status" value="1"/>
</dbReference>
<evidence type="ECO:0000313" key="4">
    <source>
        <dbReference type="EMBL" id="EXJ91708.1"/>
    </source>
</evidence>
<dbReference type="PANTHER" id="PTHR48081">
    <property type="entry name" value="AB HYDROLASE SUPERFAMILY PROTEIN C4A8.06C"/>
    <property type="match status" value="1"/>
</dbReference>
<dbReference type="eggNOG" id="KOG1515">
    <property type="taxonomic scope" value="Eukaryota"/>
</dbReference>
<dbReference type="Pfam" id="PF07859">
    <property type="entry name" value="Abhydrolase_3"/>
    <property type="match status" value="1"/>
</dbReference>
<name>W9YGN0_9EURO</name>
<comment type="caution">
    <text evidence="4">The sequence shown here is derived from an EMBL/GenBank/DDBJ whole genome shotgun (WGS) entry which is preliminary data.</text>
</comment>
<evidence type="ECO:0000259" key="3">
    <source>
        <dbReference type="Pfam" id="PF07859"/>
    </source>
</evidence>
<gene>
    <name evidence="4" type="ORF">A1O3_00258</name>
</gene>
<dbReference type="InterPro" id="IPR050300">
    <property type="entry name" value="GDXG_lipolytic_enzyme"/>
</dbReference>
<dbReference type="GeneID" id="19164398"/>
<keyword evidence="2" id="KW-0472">Membrane</keyword>
<sequence>MAHLLVVLLRAPFQTCAFLYVFIAQVVLVLLKRLLLPHFPIYQSLRLQVQRAYLSSASLTYPELVHRLPVTTSEQRAQRVGNGNGNGNGWTGYLIPGHHDQDLRPFTQTPPDGSRCVVLYAHGGGYARGEARMYIPYMERWVACAAEQGILLLFLSVEYPLTSEAPHPAQRDSFIKAYRHLLEVGVSPESIVFMGDSAGGGLCILSALEAEKQGLPQPAASILISPWMDMSLRSFQGGNALVETDYVATANTSVPMFVRMFLGQGQSQHKGDSPDVNPLYRTPESLRYLNPQLVLVGAAEFTLQESKDWAALCLKAGVEHELVVEWGQLHVYALGSSFLDPEVRRKTDQKVVGWISRHIKSYT</sequence>
<dbReference type="EMBL" id="AMGY01000001">
    <property type="protein sequence ID" value="EXJ91708.1"/>
    <property type="molecule type" value="Genomic_DNA"/>
</dbReference>
<accession>W9YGN0</accession>
<feature type="domain" description="Alpha/beta hydrolase fold-3" evidence="3">
    <location>
        <begin position="118"/>
        <end position="333"/>
    </location>
</feature>
<keyword evidence="1" id="KW-0378">Hydrolase</keyword>
<evidence type="ECO:0000256" key="1">
    <source>
        <dbReference type="ARBA" id="ARBA00022801"/>
    </source>
</evidence>
<keyword evidence="5" id="KW-1185">Reference proteome</keyword>
<dbReference type="Gene3D" id="3.40.50.1820">
    <property type="entry name" value="alpha/beta hydrolase"/>
    <property type="match status" value="1"/>
</dbReference>